<feature type="domain" description="AB hydrolase-1" evidence="7">
    <location>
        <begin position="69"/>
        <end position="220"/>
    </location>
</feature>
<dbReference type="Pfam" id="PF12697">
    <property type="entry name" value="Abhydrolase_6"/>
    <property type="match status" value="1"/>
</dbReference>
<evidence type="ECO:0000256" key="1">
    <source>
        <dbReference type="ARBA" id="ARBA00004173"/>
    </source>
</evidence>
<dbReference type="PANTHER" id="PTHR48182">
    <property type="entry name" value="PROTEIN SERAC1"/>
    <property type="match status" value="1"/>
</dbReference>
<name>A0A2T3YSU4_TRIA4</name>
<dbReference type="AlphaFoldDB" id="A0A2T3YSU4"/>
<dbReference type="InterPro" id="IPR000073">
    <property type="entry name" value="AB_hydrolase_1"/>
</dbReference>
<keyword evidence="5" id="KW-0496">Mitochondrion</keyword>
<keyword evidence="9" id="KW-1185">Reference proteome</keyword>
<evidence type="ECO:0000256" key="2">
    <source>
        <dbReference type="ARBA" id="ARBA00004240"/>
    </source>
</evidence>
<comment type="subcellular location">
    <subcellularLocation>
        <location evidence="2">Endoplasmic reticulum</location>
    </subcellularLocation>
    <subcellularLocation>
        <location evidence="3">Membrane</location>
    </subcellularLocation>
    <subcellularLocation>
        <location evidence="1">Mitochondrion</location>
    </subcellularLocation>
</comment>
<keyword evidence="4" id="KW-0256">Endoplasmic reticulum</keyword>
<dbReference type="OrthoDB" id="7464126at2759"/>
<dbReference type="Proteomes" id="UP000240493">
    <property type="component" value="Unassembled WGS sequence"/>
</dbReference>
<gene>
    <name evidence="8" type="ORF">M441DRAFT_74099</name>
</gene>
<dbReference type="PANTHER" id="PTHR48182:SF2">
    <property type="entry name" value="PROTEIN SERAC1"/>
    <property type="match status" value="1"/>
</dbReference>
<dbReference type="GO" id="GO:0005783">
    <property type="term" value="C:endoplasmic reticulum"/>
    <property type="evidence" value="ECO:0007669"/>
    <property type="project" value="UniProtKB-SubCell"/>
</dbReference>
<dbReference type="GO" id="GO:0016020">
    <property type="term" value="C:membrane"/>
    <property type="evidence" value="ECO:0007669"/>
    <property type="project" value="UniProtKB-SubCell"/>
</dbReference>
<protein>
    <recommendedName>
        <fullName evidence="7">AB hydrolase-1 domain-containing protein</fullName>
    </recommendedName>
</protein>
<evidence type="ECO:0000313" key="8">
    <source>
        <dbReference type="EMBL" id="PTB35607.1"/>
    </source>
</evidence>
<evidence type="ECO:0000256" key="4">
    <source>
        <dbReference type="ARBA" id="ARBA00022824"/>
    </source>
</evidence>
<proteinExistence type="predicted"/>
<evidence type="ECO:0000313" key="9">
    <source>
        <dbReference type="Proteomes" id="UP000240493"/>
    </source>
</evidence>
<dbReference type="Gene3D" id="3.40.50.1820">
    <property type="entry name" value="alpha/beta hydrolase"/>
    <property type="match status" value="1"/>
</dbReference>
<reference evidence="8 9" key="1">
    <citation type="submission" date="2016-07" db="EMBL/GenBank/DDBJ databases">
        <title>Multiple horizontal gene transfer events from other fungi enriched the ability of initially mycotrophic Trichoderma (Ascomycota) to feed on dead plant biomass.</title>
        <authorList>
            <consortium name="DOE Joint Genome Institute"/>
            <person name="Aerts A."/>
            <person name="Atanasova L."/>
            <person name="Chenthamara K."/>
            <person name="Zhang J."/>
            <person name="Grujic M."/>
            <person name="Henrissat B."/>
            <person name="Kuo A."/>
            <person name="Salamov A."/>
            <person name="Lipzen A."/>
            <person name="Labutti K."/>
            <person name="Barry K."/>
            <person name="Miao Y."/>
            <person name="Rahimi M.J."/>
            <person name="Shen Q."/>
            <person name="Grigoriev I.V."/>
            <person name="Kubicek C.P."/>
            <person name="Druzhinina I.S."/>
        </authorList>
    </citation>
    <scope>NUCLEOTIDE SEQUENCE [LARGE SCALE GENOMIC DNA]</scope>
    <source>
        <strain evidence="8 9">CBS 433.97</strain>
    </source>
</reference>
<dbReference type="InterPro" id="IPR052374">
    <property type="entry name" value="SERAC1"/>
</dbReference>
<evidence type="ECO:0000256" key="6">
    <source>
        <dbReference type="ARBA" id="ARBA00023136"/>
    </source>
</evidence>
<dbReference type="SUPFAM" id="SSF53474">
    <property type="entry name" value="alpha/beta-Hydrolases"/>
    <property type="match status" value="1"/>
</dbReference>
<evidence type="ECO:0000256" key="5">
    <source>
        <dbReference type="ARBA" id="ARBA00023128"/>
    </source>
</evidence>
<evidence type="ECO:0000259" key="7">
    <source>
        <dbReference type="Pfam" id="PF12697"/>
    </source>
</evidence>
<dbReference type="EMBL" id="KZ679274">
    <property type="protein sequence ID" value="PTB35607.1"/>
    <property type="molecule type" value="Genomic_DNA"/>
</dbReference>
<accession>A0A2T3YSU4</accession>
<organism evidence="8 9">
    <name type="scientific">Trichoderma asperellum (strain ATCC 204424 / CBS 433.97 / NBRC 101777)</name>
    <dbReference type="NCBI Taxonomy" id="1042311"/>
    <lineage>
        <taxon>Eukaryota</taxon>
        <taxon>Fungi</taxon>
        <taxon>Dikarya</taxon>
        <taxon>Ascomycota</taxon>
        <taxon>Pezizomycotina</taxon>
        <taxon>Sordariomycetes</taxon>
        <taxon>Hypocreomycetidae</taxon>
        <taxon>Hypocreales</taxon>
        <taxon>Hypocreaceae</taxon>
        <taxon>Trichoderma</taxon>
    </lineage>
</organism>
<sequence length="321" mass="36040">MKSHIRLHIVEPRWGVVTVFAASGVILELQRIHRRLKKMKHGQTLGSEHFLPEQICHRPRYPGPMSGIIIAVHGLGGNWLKTWRADDGAIWLRDRLPQLLAEKNIHARVLSYGYDADFIFTNTINDIEIVARDLLNQVDGARTTDEQRKAPVIFVAHSLGGLVVKAAFNKAWVENIHYQNIVDRAAGCIFLSVPHRGADLARWARNAATIMRALSGLGNKRLVRAISRSSEEWKKVGWDFVFRTADISIATVFETQLTGGIMVVDQDSARLGLFGERTGGLPRSDHRTICKFGDNQDESNRFFVLGNFATWIAECALQKGQ</sequence>
<dbReference type="GO" id="GO:0005739">
    <property type="term" value="C:mitochondrion"/>
    <property type="evidence" value="ECO:0007669"/>
    <property type="project" value="UniProtKB-SubCell"/>
</dbReference>
<dbReference type="InterPro" id="IPR029058">
    <property type="entry name" value="AB_hydrolase_fold"/>
</dbReference>
<keyword evidence="6" id="KW-0472">Membrane</keyword>
<evidence type="ECO:0000256" key="3">
    <source>
        <dbReference type="ARBA" id="ARBA00004370"/>
    </source>
</evidence>